<gene>
    <name evidence="4" type="ORF">JKP88DRAFT_293650</name>
</gene>
<dbReference type="EMBL" id="JAFCMP010000007">
    <property type="protein sequence ID" value="KAG5192379.1"/>
    <property type="molecule type" value="Genomic_DNA"/>
</dbReference>
<keyword evidence="5" id="KW-1185">Reference proteome</keyword>
<dbReference type="Pfam" id="PF16740">
    <property type="entry name" value="SKA2"/>
    <property type="match status" value="1"/>
</dbReference>
<evidence type="ECO:0000256" key="2">
    <source>
        <dbReference type="SAM" id="MobiDB-lite"/>
    </source>
</evidence>
<dbReference type="AlphaFoldDB" id="A0A835ZK67"/>
<feature type="region of interest" description="Disordered" evidence="2">
    <location>
        <begin position="279"/>
        <end position="299"/>
    </location>
</feature>
<feature type="domain" description="Ska2 N-terminal" evidence="3">
    <location>
        <begin position="3"/>
        <end position="100"/>
    </location>
</feature>
<dbReference type="Gene3D" id="6.10.250.1380">
    <property type="match status" value="1"/>
</dbReference>
<keyword evidence="1" id="KW-0175">Coiled coil</keyword>
<evidence type="ECO:0000313" key="5">
    <source>
        <dbReference type="Proteomes" id="UP000664859"/>
    </source>
</evidence>
<accession>A0A835ZK67</accession>
<dbReference type="Proteomes" id="UP000664859">
    <property type="component" value="Unassembled WGS sequence"/>
</dbReference>
<dbReference type="OrthoDB" id="188930at2759"/>
<feature type="coiled-coil region" evidence="1">
    <location>
        <begin position="43"/>
        <end position="77"/>
    </location>
</feature>
<protein>
    <recommendedName>
        <fullName evidence="3">Ska2 N-terminal domain-containing protein</fullName>
    </recommendedName>
</protein>
<comment type="caution">
    <text evidence="4">The sequence shown here is derived from an EMBL/GenBank/DDBJ whole genome shotgun (WGS) entry which is preliminary data.</text>
</comment>
<dbReference type="InterPro" id="IPR042091">
    <property type="entry name" value="Ska2_N"/>
</dbReference>
<proteinExistence type="predicted"/>
<evidence type="ECO:0000259" key="3">
    <source>
        <dbReference type="Pfam" id="PF16740"/>
    </source>
</evidence>
<sequence>MDSAIQNVELEFKRIANNLQYASHRLDTAMAKAAASGGGVPDVYRLVRRLRALQRTAAQLEEQSQKERARSEACAAELSALLLSSADGMAKAYARLGCEVDGEWAAAADAVRMQLQQQQLSDGDGGGVDDAQQRGVDASAVAAEGAYAEVGASRENDCRRNGSGGGGVAQAQFLALPTSIRGRCRLDDVQHAYSWLLQHCSAKPRGQQKASNANAQGFGFTRQELAGHGCKVAGHTGECVLKTLKQLKLIQPAHAPLRPAFRLAAGGTYEVSFANSEQWSLPPTGEAEQEQWWQEQREREPDYGGDIAAAVADATQHRSQNAQKKQEALEAFSRVVAAEGIKVLKHHSRGGAAVRMLHYDPSHSALAWDSHRLFFFTMKRSVPLSDVLDVEREGSIVWVKTLHMGEFGLEMPLQEDAELVYLAMDALLDERTGPCVGPSNKALRLPIFA</sequence>
<reference evidence="4" key="1">
    <citation type="submission" date="2021-02" db="EMBL/GenBank/DDBJ databases">
        <title>First Annotated Genome of the Yellow-green Alga Tribonema minus.</title>
        <authorList>
            <person name="Mahan K.M."/>
        </authorList>
    </citation>
    <scope>NUCLEOTIDE SEQUENCE</scope>
    <source>
        <strain evidence="4">UTEX B ZZ1240</strain>
    </source>
</reference>
<name>A0A835ZK67_9STRA</name>
<evidence type="ECO:0000313" key="4">
    <source>
        <dbReference type="EMBL" id="KAG5192379.1"/>
    </source>
</evidence>
<evidence type="ECO:0000256" key="1">
    <source>
        <dbReference type="SAM" id="Coils"/>
    </source>
</evidence>
<organism evidence="4 5">
    <name type="scientific">Tribonema minus</name>
    <dbReference type="NCBI Taxonomy" id="303371"/>
    <lineage>
        <taxon>Eukaryota</taxon>
        <taxon>Sar</taxon>
        <taxon>Stramenopiles</taxon>
        <taxon>Ochrophyta</taxon>
        <taxon>PX clade</taxon>
        <taxon>Xanthophyceae</taxon>
        <taxon>Tribonematales</taxon>
        <taxon>Tribonemataceae</taxon>
        <taxon>Tribonema</taxon>
    </lineage>
</organism>